<dbReference type="HAMAP" id="MF_00013">
    <property type="entry name" value="LipB"/>
    <property type="match status" value="1"/>
</dbReference>
<feature type="binding site" evidence="5 8">
    <location>
        <begin position="160"/>
        <end position="162"/>
    </location>
    <ligand>
        <name>substrate</name>
    </ligand>
</feature>
<dbReference type="PIRSF" id="PIRSF016262">
    <property type="entry name" value="LPLase"/>
    <property type="match status" value="1"/>
</dbReference>
<comment type="catalytic activity">
    <reaction evidence="5 6">
        <text>octanoyl-[ACP] + L-lysyl-[protein] = N(6)-octanoyl-L-lysyl-[protein] + holo-[ACP] + H(+)</text>
        <dbReference type="Rhea" id="RHEA:17665"/>
        <dbReference type="Rhea" id="RHEA-COMP:9636"/>
        <dbReference type="Rhea" id="RHEA-COMP:9685"/>
        <dbReference type="Rhea" id="RHEA-COMP:9752"/>
        <dbReference type="Rhea" id="RHEA-COMP:9928"/>
        <dbReference type="ChEBI" id="CHEBI:15378"/>
        <dbReference type="ChEBI" id="CHEBI:29969"/>
        <dbReference type="ChEBI" id="CHEBI:64479"/>
        <dbReference type="ChEBI" id="CHEBI:78463"/>
        <dbReference type="ChEBI" id="CHEBI:78809"/>
        <dbReference type="EC" id="2.3.1.181"/>
    </reaction>
</comment>
<reference evidence="11 12" key="1">
    <citation type="journal article" date="2020" name="Biotechnol. Biofuels">
        <title>New insights from the biogas microbiome by comprehensive genome-resolved metagenomics of nearly 1600 species originating from multiple anaerobic digesters.</title>
        <authorList>
            <person name="Campanaro S."/>
            <person name="Treu L."/>
            <person name="Rodriguez-R L.M."/>
            <person name="Kovalovszki A."/>
            <person name="Ziels R.M."/>
            <person name="Maus I."/>
            <person name="Zhu X."/>
            <person name="Kougias P.G."/>
            <person name="Basile A."/>
            <person name="Luo G."/>
            <person name="Schluter A."/>
            <person name="Konstantinidis K.T."/>
            <person name="Angelidaki I."/>
        </authorList>
    </citation>
    <scope>NUCLEOTIDE SEQUENCE [LARGE SCALE GENOMIC DNA]</scope>
    <source>
        <strain evidence="11">AS27yjCOA_65</strain>
    </source>
</reference>
<dbReference type="AlphaFoldDB" id="A0A7X9IKV2"/>
<sequence length="232" mass="26595">MTENNRKEAKILNVLHLGKKPYEEVWKLQKSIQTSLMEGKGLETLILCEHEPVLTLGKSAKERNLLLSRHAIAQKGIKIFEVERGGDVTYHGPGQLVGYPILDLNRHKRDVHWYMRSLEEVIILALGELPLEGLRIEGKTGVWVKCHDKTIPYSHRKIASMGVRLSRWVSLHGFAINISDCSFGFSLINPCGFRSSEITWIEEELGRSVPLREMEALIEKYFRKVFSFDLKV</sequence>
<protein>
    <recommendedName>
        <fullName evidence="5 6">Octanoyltransferase</fullName>
        <ecNumber evidence="5 6">2.3.1.181</ecNumber>
    </recommendedName>
    <alternativeName>
        <fullName evidence="5">Lipoate-protein ligase B</fullName>
    </alternativeName>
    <alternativeName>
        <fullName evidence="5">Lipoyl/octanoyl transferase</fullName>
    </alternativeName>
    <alternativeName>
        <fullName evidence="5">Octanoyl-[acyl-carrier-protein]-protein N-octanoyltransferase</fullName>
    </alternativeName>
</protein>
<dbReference type="InterPro" id="IPR000544">
    <property type="entry name" value="Octanoyltransferase"/>
</dbReference>
<evidence type="ECO:0000256" key="3">
    <source>
        <dbReference type="ARBA" id="ARBA00023315"/>
    </source>
</evidence>
<dbReference type="SUPFAM" id="SSF55681">
    <property type="entry name" value="Class II aaRS and biotin synthetases"/>
    <property type="match status" value="1"/>
</dbReference>
<comment type="function">
    <text evidence="4 5 6">Catalyzes the transfer of endogenously produced octanoic acid from octanoyl-acyl-carrier-protein onto the lipoyl domains of lipoate-dependent enzymes. Lipoyl-ACP can also act as a substrate although octanoyl-ACP is likely to be the physiological substrate.</text>
</comment>
<dbReference type="CDD" id="cd16444">
    <property type="entry name" value="LipB"/>
    <property type="match status" value="1"/>
</dbReference>
<dbReference type="GO" id="GO:0033819">
    <property type="term" value="F:lipoyl(octanoyl) transferase activity"/>
    <property type="evidence" value="ECO:0007669"/>
    <property type="project" value="UniProtKB-EC"/>
</dbReference>
<proteinExistence type="inferred from homology"/>
<feature type="binding site" evidence="5 8">
    <location>
        <begin position="173"/>
        <end position="175"/>
    </location>
    <ligand>
        <name>substrate</name>
    </ligand>
</feature>
<gene>
    <name evidence="5 11" type="primary">lipB</name>
    <name evidence="11" type="ORF">GYA55_10055</name>
</gene>
<dbReference type="PANTHER" id="PTHR10993">
    <property type="entry name" value="OCTANOYLTRANSFERASE"/>
    <property type="match status" value="1"/>
</dbReference>
<feature type="domain" description="BPL/LPL catalytic" evidence="10">
    <location>
        <begin position="39"/>
        <end position="230"/>
    </location>
</feature>
<dbReference type="Gene3D" id="3.30.930.10">
    <property type="entry name" value="Bira Bifunctional Protein, Domain 2"/>
    <property type="match status" value="1"/>
</dbReference>
<dbReference type="EMBL" id="JAAZON010000454">
    <property type="protein sequence ID" value="NMC63494.1"/>
    <property type="molecule type" value="Genomic_DNA"/>
</dbReference>
<comment type="similarity">
    <text evidence="5 6">Belongs to the LipB family.</text>
</comment>
<comment type="subcellular location">
    <subcellularLocation>
        <location evidence="5">Cytoplasm</location>
    </subcellularLocation>
</comment>
<name>A0A7X9IKV2_9DELT</name>
<dbReference type="UniPathway" id="UPA00538">
    <property type="reaction ID" value="UER00592"/>
</dbReference>
<comment type="miscellaneous">
    <text evidence="5">In the reaction, the free carboxyl group of octanoic acid is attached via an amide linkage to the epsilon-amino group of a specific lysine residue of lipoyl domains of lipoate-dependent enzymes.</text>
</comment>
<keyword evidence="2 5" id="KW-0808">Transferase</keyword>
<evidence type="ECO:0000256" key="2">
    <source>
        <dbReference type="ARBA" id="ARBA00022679"/>
    </source>
</evidence>
<evidence type="ECO:0000313" key="12">
    <source>
        <dbReference type="Proteomes" id="UP000524246"/>
    </source>
</evidence>
<keyword evidence="5" id="KW-0963">Cytoplasm</keyword>
<organism evidence="11 12">
    <name type="scientific">SAR324 cluster bacterium</name>
    <dbReference type="NCBI Taxonomy" id="2024889"/>
    <lineage>
        <taxon>Bacteria</taxon>
        <taxon>Deltaproteobacteria</taxon>
        <taxon>SAR324 cluster</taxon>
    </lineage>
</organism>
<dbReference type="NCBIfam" id="NF010925">
    <property type="entry name" value="PRK14345.1"/>
    <property type="match status" value="1"/>
</dbReference>
<dbReference type="NCBIfam" id="TIGR00214">
    <property type="entry name" value="lipB"/>
    <property type="match status" value="1"/>
</dbReference>
<keyword evidence="3 5" id="KW-0012">Acyltransferase</keyword>
<dbReference type="PANTHER" id="PTHR10993:SF7">
    <property type="entry name" value="LIPOYLTRANSFERASE 2, MITOCHONDRIAL-RELATED"/>
    <property type="match status" value="1"/>
</dbReference>
<dbReference type="EC" id="2.3.1.181" evidence="5 6"/>
<evidence type="ECO:0000256" key="6">
    <source>
        <dbReference type="PIRNR" id="PIRNR016262"/>
    </source>
</evidence>
<evidence type="ECO:0000256" key="9">
    <source>
        <dbReference type="PIRSR" id="PIRSR016262-3"/>
    </source>
</evidence>
<evidence type="ECO:0000256" key="4">
    <source>
        <dbReference type="ARBA" id="ARBA00024732"/>
    </source>
</evidence>
<dbReference type="PROSITE" id="PS51733">
    <property type="entry name" value="BPL_LPL_CATALYTIC"/>
    <property type="match status" value="1"/>
</dbReference>
<comment type="pathway">
    <text evidence="1 5 6">Protein modification; protein lipoylation via endogenous pathway; protein N(6)-(lipoyl)lysine from octanoyl-[acyl-carrier-protein]: step 1/2.</text>
</comment>
<dbReference type="Pfam" id="PF21948">
    <property type="entry name" value="LplA-B_cat"/>
    <property type="match status" value="1"/>
</dbReference>
<dbReference type="PROSITE" id="PS01313">
    <property type="entry name" value="LIPB"/>
    <property type="match status" value="1"/>
</dbReference>
<feature type="binding site" evidence="5 8">
    <location>
        <begin position="84"/>
        <end position="91"/>
    </location>
    <ligand>
        <name>substrate</name>
    </ligand>
</feature>
<dbReference type="InterPro" id="IPR020605">
    <property type="entry name" value="Octanoyltransferase_CS"/>
</dbReference>
<evidence type="ECO:0000313" key="11">
    <source>
        <dbReference type="EMBL" id="NMC63494.1"/>
    </source>
</evidence>
<evidence type="ECO:0000256" key="8">
    <source>
        <dbReference type="PIRSR" id="PIRSR016262-2"/>
    </source>
</evidence>
<evidence type="ECO:0000256" key="7">
    <source>
        <dbReference type="PIRSR" id="PIRSR016262-1"/>
    </source>
</evidence>
<comment type="caution">
    <text evidence="11">The sequence shown here is derived from an EMBL/GenBank/DDBJ whole genome shotgun (WGS) entry which is preliminary data.</text>
</comment>
<evidence type="ECO:0000259" key="10">
    <source>
        <dbReference type="PROSITE" id="PS51733"/>
    </source>
</evidence>
<evidence type="ECO:0000256" key="1">
    <source>
        <dbReference type="ARBA" id="ARBA00004821"/>
    </source>
</evidence>
<dbReference type="GO" id="GO:0009249">
    <property type="term" value="P:protein lipoylation"/>
    <property type="evidence" value="ECO:0007669"/>
    <property type="project" value="InterPro"/>
</dbReference>
<dbReference type="Proteomes" id="UP000524246">
    <property type="component" value="Unassembled WGS sequence"/>
</dbReference>
<accession>A0A7X9IKV2</accession>
<dbReference type="InterPro" id="IPR004143">
    <property type="entry name" value="BPL_LPL_catalytic"/>
</dbReference>
<dbReference type="GO" id="GO:0005737">
    <property type="term" value="C:cytoplasm"/>
    <property type="evidence" value="ECO:0007669"/>
    <property type="project" value="UniProtKB-SubCell"/>
</dbReference>
<feature type="active site" description="Acyl-thioester intermediate" evidence="5 7">
    <location>
        <position position="191"/>
    </location>
</feature>
<evidence type="ECO:0000256" key="5">
    <source>
        <dbReference type="HAMAP-Rule" id="MF_00013"/>
    </source>
</evidence>
<feature type="site" description="Lowers pKa of active site Cys" evidence="5 9">
    <location>
        <position position="157"/>
    </location>
</feature>
<dbReference type="InterPro" id="IPR045864">
    <property type="entry name" value="aa-tRNA-synth_II/BPL/LPL"/>
</dbReference>